<evidence type="ECO:0000259" key="2">
    <source>
        <dbReference type="Pfam" id="PF01757"/>
    </source>
</evidence>
<feature type="transmembrane region" description="Helical" evidence="1">
    <location>
        <begin position="287"/>
        <end position="310"/>
    </location>
</feature>
<sequence length="386" mass="45071">RYHDLDALRGFAMLLGIVIHGLMSFIPMPLPGVPQDINQNPEVYVYVFNFIHGFRMQLFFLISGFFTAMLWRKQGLRKLFKHRAKRILVPLIIATPIMWILGIAIVGMYVDIPFAQVEAKFKESMNNPLALLAIGIMAPVTVHLWFLYYLLWLILGFAVVIKLIERFRIKPVSSRMIRSPWLWLVPLTLLPQLFNGLIGLIMGFPIIGPDTFGGVIPWPPQLIYYAVFFGFGAICYGREEFDQAIGWRWQACFILSIPALLLGIHWVELRNAAFKTGWAGNQSEIIWYHFLTNLCQLFFVWLMIFGFIGFFRRFFSKENKKVRYISDASYWIYIAHMPPIMALQFWVSKWPYPGILKFFFIFTLTVGILLLIYEYAIRYTWVGTML</sequence>
<keyword evidence="1" id="KW-1133">Transmembrane helix</keyword>
<feature type="transmembrane region" description="Helical" evidence="1">
    <location>
        <begin position="249"/>
        <end position="267"/>
    </location>
</feature>
<reference evidence="3" key="1">
    <citation type="submission" date="2018-05" db="EMBL/GenBank/DDBJ databases">
        <authorList>
            <person name="Lanie J.A."/>
            <person name="Ng W.-L."/>
            <person name="Kazmierczak K.M."/>
            <person name="Andrzejewski T.M."/>
            <person name="Davidsen T.M."/>
            <person name="Wayne K.J."/>
            <person name="Tettelin H."/>
            <person name="Glass J.I."/>
            <person name="Rusch D."/>
            <person name="Podicherti R."/>
            <person name="Tsui H.-C.T."/>
            <person name="Winkler M.E."/>
        </authorList>
    </citation>
    <scope>NUCLEOTIDE SEQUENCE</scope>
</reference>
<feature type="transmembrane region" description="Helical" evidence="1">
    <location>
        <begin position="330"/>
        <end position="348"/>
    </location>
</feature>
<feature type="transmembrane region" description="Helical" evidence="1">
    <location>
        <begin position="181"/>
        <end position="206"/>
    </location>
</feature>
<accession>A0A382M9Z3</accession>
<dbReference type="PANTHER" id="PTHR36927">
    <property type="entry name" value="BLR4337 PROTEIN"/>
    <property type="match status" value="1"/>
</dbReference>
<evidence type="ECO:0000256" key="1">
    <source>
        <dbReference type="SAM" id="Phobius"/>
    </source>
</evidence>
<feature type="transmembrane region" description="Helical" evidence="1">
    <location>
        <begin position="87"/>
        <end position="110"/>
    </location>
</feature>
<feature type="transmembrane region" description="Helical" evidence="1">
    <location>
        <begin position="7"/>
        <end position="26"/>
    </location>
</feature>
<organism evidence="3">
    <name type="scientific">marine metagenome</name>
    <dbReference type="NCBI Taxonomy" id="408172"/>
    <lineage>
        <taxon>unclassified sequences</taxon>
        <taxon>metagenomes</taxon>
        <taxon>ecological metagenomes</taxon>
    </lineage>
</organism>
<feature type="transmembrane region" description="Helical" evidence="1">
    <location>
        <begin position="46"/>
        <end position="66"/>
    </location>
</feature>
<keyword evidence="1" id="KW-0472">Membrane</keyword>
<protein>
    <recommendedName>
        <fullName evidence="2">Acyltransferase 3 domain-containing protein</fullName>
    </recommendedName>
</protein>
<dbReference type="GO" id="GO:0016747">
    <property type="term" value="F:acyltransferase activity, transferring groups other than amino-acyl groups"/>
    <property type="evidence" value="ECO:0007669"/>
    <property type="project" value="InterPro"/>
</dbReference>
<evidence type="ECO:0000313" key="3">
    <source>
        <dbReference type="EMBL" id="SVC45666.1"/>
    </source>
</evidence>
<dbReference type="InterPro" id="IPR050623">
    <property type="entry name" value="Glucan_succinyl_AcylTrfase"/>
</dbReference>
<dbReference type="EMBL" id="UINC01092249">
    <property type="protein sequence ID" value="SVC45666.1"/>
    <property type="molecule type" value="Genomic_DNA"/>
</dbReference>
<feature type="non-terminal residue" evidence="3">
    <location>
        <position position="386"/>
    </location>
</feature>
<proteinExistence type="predicted"/>
<feature type="transmembrane region" description="Helical" evidence="1">
    <location>
        <begin position="354"/>
        <end position="376"/>
    </location>
</feature>
<feature type="transmembrane region" description="Helical" evidence="1">
    <location>
        <begin position="130"/>
        <end position="160"/>
    </location>
</feature>
<keyword evidence="1" id="KW-0812">Transmembrane</keyword>
<feature type="non-terminal residue" evidence="3">
    <location>
        <position position="1"/>
    </location>
</feature>
<dbReference type="Pfam" id="PF01757">
    <property type="entry name" value="Acyl_transf_3"/>
    <property type="match status" value="1"/>
</dbReference>
<feature type="domain" description="Acyltransferase 3" evidence="2">
    <location>
        <begin position="3"/>
        <end position="373"/>
    </location>
</feature>
<name>A0A382M9Z3_9ZZZZ</name>
<gene>
    <name evidence="3" type="ORF">METZ01_LOCUS298520</name>
</gene>
<feature type="transmembrane region" description="Helical" evidence="1">
    <location>
        <begin position="218"/>
        <end position="237"/>
    </location>
</feature>
<dbReference type="AlphaFoldDB" id="A0A382M9Z3"/>
<dbReference type="PANTHER" id="PTHR36927:SF1">
    <property type="entry name" value="MDO-LIKE PROTEIN"/>
    <property type="match status" value="1"/>
</dbReference>
<dbReference type="InterPro" id="IPR002656">
    <property type="entry name" value="Acyl_transf_3_dom"/>
</dbReference>